<gene>
    <name evidence="3" type="ORF">SAMN02745249_01179</name>
</gene>
<dbReference type="Pfam" id="PF02481">
    <property type="entry name" value="DNA_processg_A"/>
    <property type="match status" value="1"/>
</dbReference>
<dbReference type="SUPFAM" id="SSF102405">
    <property type="entry name" value="MCP/YpsA-like"/>
    <property type="match status" value="1"/>
</dbReference>
<evidence type="ECO:0000256" key="1">
    <source>
        <dbReference type="ARBA" id="ARBA00006525"/>
    </source>
</evidence>
<dbReference type="NCBIfam" id="TIGR00732">
    <property type="entry name" value="dprA"/>
    <property type="match status" value="1"/>
</dbReference>
<dbReference type="InterPro" id="IPR057666">
    <property type="entry name" value="DrpA_SLOG"/>
</dbReference>
<dbReference type="RefSeq" id="WP_143274285.1">
    <property type="nucleotide sequence ID" value="NZ_FQUF01000015.1"/>
</dbReference>
<feature type="domain" description="Smf/DprA SLOG" evidence="2">
    <location>
        <begin position="91"/>
        <end position="302"/>
    </location>
</feature>
<dbReference type="InterPro" id="IPR003488">
    <property type="entry name" value="DprA"/>
</dbReference>
<reference evidence="3 4" key="1">
    <citation type="submission" date="2016-11" db="EMBL/GenBank/DDBJ databases">
        <authorList>
            <person name="Jaros S."/>
            <person name="Januszkiewicz K."/>
            <person name="Wedrychowicz H."/>
        </authorList>
    </citation>
    <scope>NUCLEOTIDE SEQUENCE [LARGE SCALE GENOMIC DNA]</scope>
    <source>
        <strain evidence="3 4">DSM 15692</strain>
    </source>
</reference>
<dbReference type="OrthoDB" id="9785707at2"/>
<organism evidence="3 4">
    <name type="scientific">Atopostipes suicloacalis DSM 15692</name>
    <dbReference type="NCBI Taxonomy" id="1121025"/>
    <lineage>
        <taxon>Bacteria</taxon>
        <taxon>Bacillati</taxon>
        <taxon>Bacillota</taxon>
        <taxon>Bacilli</taxon>
        <taxon>Lactobacillales</taxon>
        <taxon>Carnobacteriaceae</taxon>
        <taxon>Atopostipes</taxon>
    </lineage>
</organism>
<name>A0A1M4WFW8_9LACT</name>
<dbReference type="PANTHER" id="PTHR43022:SF1">
    <property type="entry name" value="PROTEIN SMF"/>
    <property type="match status" value="1"/>
</dbReference>
<evidence type="ECO:0000259" key="2">
    <source>
        <dbReference type="Pfam" id="PF02481"/>
    </source>
</evidence>
<dbReference type="AlphaFoldDB" id="A0A1M4WFW8"/>
<protein>
    <submittedName>
        <fullName evidence="3">DNA processing protein</fullName>
    </submittedName>
</protein>
<dbReference type="PANTHER" id="PTHR43022">
    <property type="entry name" value="PROTEIN SMF"/>
    <property type="match status" value="1"/>
</dbReference>
<evidence type="ECO:0000313" key="4">
    <source>
        <dbReference type="Proteomes" id="UP000184128"/>
    </source>
</evidence>
<sequence length="305" mass="34517">MQKFITVKEWLFALGIYPSLQAIEKFSLFFEMVESSAKTKHPEENLPPSLFKSGKIKKLSQKKKASFTSFLETLDLSKEMKKYEEQGIRWVTILSENYPFTLKQIFSPPVVLFFKGNYELIEKHTWLGVVGARSCTNYGLEATEHILDSLILKTDKEIGVISGLAKGIDTKAHQVTLNAAGSTIGVIGTGLDRYYPFENRMLQRKMIEEHLVVSEYPIGSKPLKFHFPERNRIIAGLSRGILVIEAKKRSGSLITAYNALDESRDVFAVPGSIFDQTTEGCHRLIQLGGILTKNSDDILKEWMYI</sequence>
<proteinExistence type="inferred from homology"/>
<dbReference type="STRING" id="1121025.SAMN02745249_01179"/>
<dbReference type="GO" id="GO:0009294">
    <property type="term" value="P:DNA-mediated transformation"/>
    <property type="evidence" value="ECO:0007669"/>
    <property type="project" value="InterPro"/>
</dbReference>
<comment type="similarity">
    <text evidence="1">Belongs to the DprA/Smf family.</text>
</comment>
<keyword evidence="4" id="KW-1185">Reference proteome</keyword>
<evidence type="ECO:0000313" key="3">
    <source>
        <dbReference type="EMBL" id="SHE80077.1"/>
    </source>
</evidence>
<dbReference type="Proteomes" id="UP000184128">
    <property type="component" value="Unassembled WGS sequence"/>
</dbReference>
<dbReference type="Gene3D" id="3.40.50.450">
    <property type="match status" value="1"/>
</dbReference>
<dbReference type="EMBL" id="FQUF01000015">
    <property type="protein sequence ID" value="SHE80077.1"/>
    <property type="molecule type" value="Genomic_DNA"/>
</dbReference>
<accession>A0A1M4WFW8</accession>